<evidence type="ECO:0000256" key="1">
    <source>
        <dbReference type="SAM" id="Coils"/>
    </source>
</evidence>
<name>A0A7J7L918_9MAGN</name>
<comment type="caution">
    <text evidence="5">The sequence shown here is derived from an EMBL/GenBank/DDBJ whole genome shotgun (WGS) entry which is preliminary data.</text>
</comment>
<dbReference type="PANTHER" id="PTHR31928:SF12">
    <property type="entry name" value="DUF3741 DOMAIN-CONTAINING PROTEIN"/>
    <property type="match status" value="1"/>
</dbReference>
<keyword evidence="6" id="KW-1185">Reference proteome</keyword>
<dbReference type="AlphaFoldDB" id="A0A7J7L918"/>
<feature type="region of interest" description="Disordered" evidence="2">
    <location>
        <begin position="963"/>
        <end position="989"/>
    </location>
</feature>
<dbReference type="InterPro" id="IPR010341">
    <property type="entry name" value="DUF936_pln"/>
</dbReference>
<dbReference type="Proteomes" id="UP000541444">
    <property type="component" value="Unassembled WGS sequence"/>
</dbReference>
<gene>
    <name evidence="5" type="ORF">GIB67_010766</name>
</gene>
<keyword evidence="1" id="KW-0175">Coiled coil</keyword>
<evidence type="ECO:0000259" key="3">
    <source>
        <dbReference type="Pfam" id="PF06075"/>
    </source>
</evidence>
<dbReference type="InterPro" id="IPR049172">
    <property type="entry name" value="DUF6857_pln"/>
</dbReference>
<feature type="coiled-coil region" evidence="1">
    <location>
        <begin position="1062"/>
        <end position="1111"/>
    </location>
</feature>
<dbReference type="Pfam" id="PF21647">
    <property type="entry name" value="DUF6857"/>
    <property type="match status" value="1"/>
</dbReference>
<evidence type="ECO:0000259" key="4">
    <source>
        <dbReference type="Pfam" id="PF21647"/>
    </source>
</evidence>
<feature type="compositionally biased region" description="Polar residues" evidence="2">
    <location>
        <begin position="278"/>
        <end position="292"/>
    </location>
</feature>
<sequence length="1215" mass="136511">MASLNSEVLVKLIEEIGLEEDMSIERPVLLQVRSIIPVMAEGDLWPNQGFYLKVSDLSHATYVSLPREHDEMILTDKLRLGQFIYIHKLDSAAPVPIIRGVMIVPGQHPCIGTPEDIVSSTSSLDFLGRSLFDWHSKREGGIDGVNDKPLEKARSLSASKTRMNDQGIGKSLRYRTIPTSPRRGVPRNCNVVKNTSDIVKELSRVSISCINNDSEDSDSSSSSGLSRAKCTRRSWERRSAGIKGRSTSQVFMHETKPLFRTRRSVSPYTSRRYDSVDDNSNSKSTTKRNVFQDSKAIGNPAKQRACSMTLKHGDTRSSSSSSSVCHRRPIRATVSWGSLPSNLVKLGKVEVERQRDVALRAAVEALQEACAAEKVIQCLSIYSEIQSHTDEDVDAMIDKFLNLHDDLAQARLITQSLENISPLKVSDTSSISHYSIREAVEITSKRKKCAISWIKAALTSNLSSPPVSMKPVTHSVKSTATNKTQICPAQCTKVREQVKFGEIQFGVPIVKDNPTGWVKGSGLYAAALLANSLQSEGKRWFLTYVEKSLDDVTSKTNATASDCQIASVMCRIKRVDEWLDVIVRKDGNCLMENCKYFSVSADHDEIEACGRVQRLLLVGRGLDVSSRMLSVFNHVWLSSTTLCCLTLVESGEYATTISPFTTSVLVVVSRRNYKLKRLPNDFTSHQFVISEVKVGELCLLEEIVKTRSQVANVHLEDPEEANYEGMSEAEAKDAEEDFKFHCQLKYWSPPERVSFIWTRAKMLVKREDDVEIPLDRILFHREQIKKGLKLPLRVDQKKLMNFFDVAPGQFNPNVYDLFRVCRAINGRLKARGEELITVDDLCVYYTPKMNPQKLGYRYLARFLKRSLFYDMVSTGGRYTDEHLLVSGNYEFDMKDPGEPLKRKTFDLALKKVDKNSEVKEELYKIRKRFFGRIDNLVIDQDRSTMEEVVGAAKPVTVVDGCPPQGAESVLSKKRESGETSNNKFVEESETEVQRKLDSYTSGTDALSMELDDYLVGIESLSTFLGEGQRNMSKIKKLLMEAKDRIAGSSDLANQVLAYKNIEKNLIEERDGLNAKLNTYKLESKKSRDVALREAKKILEKEKLEALALQKANFEKDVREQVVDARRAMELEQGQYTELEVRENFYKVLVKSGGVVFDDSSSKDEVSKTPEVRSEIEVMEDVVMMETDGSHPGELVDAPVPEGFLNVDGVVSSPVV</sequence>
<feature type="region of interest" description="Disordered" evidence="2">
    <location>
        <begin position="210"/>
        <end position="303"/>
    </location>
</feature>
<dbReference type="InterPro" id="IPR048297">
    <property type="entry name" value="DUF936_dom_pln"/>
</dbReference>
<evidence type="ECO:0000256" key="2">
    <source>
        <dbReference type="SAM" id="MobiDB-lite"/>
    </source>
</evidence>
<protein>
    <submittedName>
        <fullName evidence="5">Uncharacterized protein</fullName>
    </submittedName>
</protein>
<organism evidence="5 6">
    <name type="scientific">Kingdonia uniflora</name>
    <dbReference type="NCBI Taxonomy" id="39325"/>
    <lineage>
        <taxon>Eukaryota</taxon>
        <taxon>Viridiplantae</taxon>
        <taxon>Streptophyta</taxon>
        <taxon>Embryophyta</taxon>
        <taxon>Tracheophyta</taxon>
        <taxon>Spermatophyta</taxon>
        <taxon>Magnoliopsida</taxon>
        <taxon>Ranunculales</taxon>
        <taxon>Circaeasteraceae</taxon>
        <taxon>Kingdonia</taxon>
    </lineage>
</organism>
<feature type="domain" description="DUF6857" evidence="4">
    <location>
        <begin position="327"/>
        <end position="614"/>
    </location>
</feature>
<dbReference type="PANTHER" id="PTHR31928">
    <property type="entry name" value="EXPRESSED PROTEIN"/>
    <property type="match status" value="1"/>
</dbReference>
<dbReference type="EMBL" id="JACGCM010002535">
    <property type="protein sequence ID" value="KAF6139040.1"/>
    <property type="molecule type" value="Genomic_DNA"/>
</dbReference>
<reference evidence="5 6" key="1">
    <citation type="journal article" date="2020" name="IScience">
        <title>Genome Sequencing of the Endangered Kingdonia uniflora (Circaeasteraceae, Ranunculales) Reveals Potential Mechanisms of Evolutionary Specialization.</title>
        <authorList>
            <person name="Sun Y."/>
            <person name="Deng T."/>
            <person name="Zhang A."/>
            <person name="Moore M.J."/>
            <person name="Landis J.B."/>
            <person name="Lin N."/>
            <person name="Zhang H."/>
            <person name="Zhang X."/>
            <person name="Huang J."/>
            <person name="Zhang X."/>
            <person name="Sun H."/>
            <person name="Wang H."/>
        </authorList>
    </citation>
    <scope>NUCLEOTIDE SEQUENCE [LARGE SCALE GENOMIC DNA]</scope>
    <source>
        <strain evidence="5">TB1705</strain>
        <tissue evidence="5">Leaf</tissue>
    </source>
</reference>
<dbReference type="Pfam" id="PF06075">
    <property type="entry name" value="DUF936"/>
    <property type="match status" value="1"/>
</dbReference>
<dbReference type="OrthoDB" id="773154at2759"/>
<feature type="domain" description="DUF936" evidence="3">
    <location>
        <begin position="5"/>
        <end position="118"/>
    </location>
</feature>
<proteinExistence type="predicted"/>
<accession>A0A7J7L918</accession>
<evidence type="ECO:0000313" key="6">
    <source>
        <dbReference type="Proteomes" id="UP000541444"/>
    </source>
</evidence>
<evidence type="ECO:0000313" key="5">
    <source>
        <dbReference type="EMBL" id="KAF6139040.1"/>
    </source>
</evidence>